<evidence type="ECO:0000313" key="3">
    <source>
        <dbReference type="Proteomes" id="UP000765509"/>
    </source>
</evidence>
<keyword evidence="3" id="KW-1185">Reference proteome</keyword>
<evidence type="ECO:0000313" key="2">
    <source>
        <dbReference type="EMBL" id="MBW0476242.1"/>
    </source>
</evidence>
<protein>
    <submittedName>
        <fullName evidence="2">Uncharacterized protein</fullName>
    </submittedName>
</protein>
<organism evidence="2 3">
    <name type="scientific">Austropuccinia psidii MF-1</name>
    <dbReference type="NCBI Taxonomy" id="1389203"/>
    <lineage>
        <taxon>Eukaryota</taxon>
        <taxon>Fungi</taxon>
        <taxon>Dikarya</taxon>
        <taxon>Basidiomycota</taxon>
        <taxon>Pucciniomycotina</taxon>
        <taxon>Pucciniomycetes</taxon>
        <taxon>Pucciniales</taxon>
        <taxon>Sphaerophragmiaceae</taxon>
        <taxon>Austropuccinia</taxon>
    </lineage>
</organism>
<feature type="compositionally biased region" description="Acidic residues" evidence="1">
    <location>
        <begin position="122"/>
        <end position="131"/>
    </location>
</feature>
<name>A0A9Q3C326_9BASI</name>
<dbReference type="Proteomes" id="UP000765509">
    <property type="component" value="Unassembled WGS sequence"/>
</dbReference>
<proteinExistence type="predicted"/>
<gene>
    <name evidence="2" type="ORF">O181_015957</name>
</gene>
<feature type="region of interest" description="Disordered" evidence="1">
    <location>
        <begin position="98"/>
        <end position="180"/>
    </location>
</feature>
<dbReference type="AlphaFoldDB" id="A0A9Q3C326"/>
<sequence length="180" mass="20696">MLQYRKNMGMVSQFCTRVLPKDPVASSFTTPPIQLPNDFYNIRWFKHLSQLQKKKIVNISSVAFLPDPEDSLKAKRHPDEKCSDRAFSKKYYDEVVGLYELQEDEEDRNQSDDGSINLEAPSEGEESEADDGLYAPGEYNYEDDEFSEEGESGAELENEEEPENFNEETQDAMEGLEEEI</sequence>
<evidence type="ECO:0000256" key="1">
    <source>
        <dbReference type="SAM" id="MobiDB-lite"/>
    </source>
</evidence>
<dbReference type="OrthoDB" id="2506837at2759"/>
<reference evidence="2" key="1">
    <citation type="submission" date="2021-03" db="EMBL/GenBank/DDBJ databases">
        <title>Draft genome sequence of rust myrtle Austropuccinia psidii MF-1, a brazilian biotype.</title>
        <authorList>
            <person name="Quecine M.C."/>
            <person name="Pachon D.M.R."/>
            <person name="Bonatelli M.L."/>
            <person name="Correr F.H."/>
            <person name="Franceschini L.M."/>
            <person name="Leite T.F."/>
            <person name="Margarido G.R.A."/>
            <person name="Almeida C.A."/>
            <person name="Ferrarezi J.A."/>
            <person name="Labate C.A."/>
        </authorList>
    </citation>
    <scope>NUCLEOTIDE SEQUENCE</scope>
    <source>
        <strain evidence="2">MF-1</strain>
    </source>
</reference>
<feature type="compositionally biased region" description="Acidic residues" evidence="1">
    <location>
        <begin position="140"/>
        <end position="180"/>
    </location>
</feature>
<accession>A0A9Q3C326</accession>
<dbReference type="EMBL" id="AVOT02004397">
    <property type="protein sequence ID" value="MBW0476242.1"/>
    <property type="molecule type" value="Genomic_DNA"/>
</dbReference>
<comment type="caution">
    <text evidence="2">The sequence shown here is derived from an EMBL/GenBank/DDBJ whole genome shotgun (WGS) entry which is preliminary data.</text>
</comment>